<dbReference type="AlphaFoldDB" id="A0AAE0L161"/>
<evidence type="ECO:0008006" key="4">
    <source>
        <dbReference type="Google" id="ProtNLM"/>
    </source>
</evidence>
<dbReference type="Proteomes" id="UP001190700">
    <property type="component" value="Unassembled WGS sequence"/>
</dbReference>
<feature type="non-terminal residue" evidence="2">
    <location>
        <position position="1"/>
    </location>
</feature>
<organism evidence="2 3">
    <name type="scientific">Cymbomonas tetramitiformis</name>
    <dbReference type="NCBI Taxonomy" id="36881"/>
    <lineage>
        <taxon>Eukaryota</taxon>
        <taxon>Viridiplantae</taxon>
        <taxon>Chlorophyta</taxon>
        <taxon>Pyramimonadophyceae</taxon>
        <taxon>Pyramimonadales</taxon>
        <taxon>Pyramimonadaceae</taxon>
        <taxon>Cymbomonas</taxon>
    </lineage>
</organism>
<evidence type="ECO:0000313" key="3">
    <source>
        <dbReference type="Proteomes" id="UP001190700"/>
    </source>
</evidence>
<keyword evidence="3" id="KW-1185">Reference proteome</keyword>
<dbReference type="GO" id="GO:0005634">
    <property type="term" value="C:nucleus"/>
    <property type="evidence" value="ECO:0007669"/>
    <property type="project" value="TreeGrafter"/>
</dbReference>
<dbReference type="InterPro" id="IPR046341">
    <property type="entry name" value="SET_dom_sf"/>
</dbReference>
<dbReference type="SUPFAM" id="SSF82199">
    <property type="entry name" value="SET domain"/>
    <property type="match status" value="1"/>
</dbReference>
<gene>
    <name evidence="2" type="ORF">CYMTET_23368</name>
</gene>
<dbReference type="EMBL" id="LGRX02012017">
    <property type="protein sequence ID" value="KAK3268112.1"/>
    <property type="molecule type" value="Genomic_DNA"/>
</dbReference>
<reference evidence="2 3" key="1">
    <citation type="journal article" date="2015" name="Genome Biol. Evol.">
        <title>Comparative Genomics of a Bacterivorous Green Alga Reveals Evolutionary Causalities and Consequences of Phago-Mixotrophic Mode of Nutrition.</title>
        <authorList>
            <person name="Burns J.A."/>
            <person name="Paasch A."/>
            <person name="Narechania A."/>
            <person name="Kim E."/>
        </authorList>
    </citation>
    <scope>NUCLEOTIDE SEQUENCE [LARGE SCALE GENOMIC DNA]</scope>
    <source>
        <strain evidence="2 3">PLY_AMNH</strain>
    </source>
</reference>
<name>A0AAE0L161_9CHLO</name>
<dbReference type="Gene3D" id="2.170.270.10">
    <property type="entry name" value="SET domain"/>
    <property type="match status" value="1"/>
</dbReference>
<dbReference type="PANTHER" id="PTHR12197:SF251">
    <property type="entry name" value="EG:BACR7C10.4 PROTEIN"/>
    <property type="match status" value="1"/>
</dbReference>
<proteinExistence type="predicted"/>
<feature type="compositionally biased region" description="Basic and acidic residues" evidence="1">
    <location>
        <begin position="96"/>
        <end position="107"/>
    </location>
</feature>
<protein>
    <recommendedName>
        <fullName evidence="4">SET domain-containing protein</fullName>
    </recommendedName>
</protein>
<sequence length="115" mass="13275">NLQSHHHHWYHHDLQNTFTIYIKVEFRCGNHVAHLVALHNIAKVGGGGEEAQLHEASQGDELTISYIENDAPLEERRRELEEYQFVCRCAKCVGEERKAVSKKEDTKGKKKQRIG</sequence>
<feature type="region of interest" description="Disordered" evidence="1">
    <location>
        <begin position="96"/>
        <end position="115"/>
    </location>
</feature>
<dbReference type="PANTHER" id="PTHR12197">
    <property type="entry name" value="HISTONE-LYSINE N-METHYLTRANSFERASE SMYD"/>
    <property type="match status" value="1"/>
</dbReference>
<evidence type="ECO:0000313" key="2">
    <source>
        <dbReference type="EMBL" id="KAK3268112.1"/>
    </source>
</evidence>
<dbReference type="InterPro" id="IPR050869">
    <property type="entry name" value="H3K4_H4K5_MeTrfase"/>
</dbReference>
<accession>A0AAE0L161</accession>
<evidence type="ECO:0000256" key="1">
    <source>
        <dbReference type="SAM" id="MobiDB-lite"/>
    </source>
</evidence>
<comment type="caution">
    <text evidence="2">The sequence shown here is derived from an EMBL/GenBank/DDBJ whole genome shotgun (WGS) entry which is preliminary data.</text>
</comment>